<dbReference type="InterPro" id="IPR036627">
    <property type="entry name" value="CobW-likC_sf"/>
</dbReference>
<evidence type="ECO:0000256" key="2">
    <source>
        <dbReference type="ARBA" id="ARBA00022801"/>
    </source>
</evidence>
<dbReference type="PANTHER" id="PTHR13748:SF62">
    <property type="entry name" value="COBW DOMAIN-CONTAINING PROTEIN"/>
    <property type="match status" value="1"/>
</dbReference>
<dbReference type="Pfam" id="PF02492">
    <property type="entry name" value="cobW"/>
    <property type="match status" value="1"/>
</dbReference>
<dbReference type="STRING" id="2017.SAMN05444320_102656"/>
<keyword evidence="8" id="KW-1185">Reference proteome</keyword>
<dbReference type="Pfam" id="PF07683">
    <property type="entry name" value="CobW_C"/>
    <property type="match status" value="1"/>
</dbReference>
<dbReference type="EMBL" id="FQVN01000002">
    <property type="protein sequence ID" value="SHF14756.1"/>
    <property type="molecule type" value="Genomic_DNA"/>
</dbReference>
<proteinExistence type="inferred from homology"/>
<dbReference type="CDD" id="cd03112">
    <property type="entry name" value="CobW-like"/>
    <property type="match status" value="1"/>
</dbReference>
<dbReference type="SUPFAM" id="SSF90002">
    <property type="entry name" value="Hypothetical protein YjiA, C-terminal domain"/>
    <property type="match status" value="1"/>
</dbReference>
<dbReference type="InterPro" id="IPR011629">
    <property type="entry name" value="CobW-like_C"/>
</dbReference>
<keyword evidence="1" id="KW-0547">Nucleotide-binding</keyword>
<evidence type="ECO:0000256" key="1">
    <source>
        <dbReference type="ARBA" id="ARBA00022741"/>
    </source>
</evidence>
<dbReference type="RefSeq" id="WP_073480854.1">
    <property type="nucleotide sequence ID" value="NZ_FQVN01000002.1"/>
</dbReference>
<protein>
    <submittedName>
        <fullName evidence="7">GTPase, G3E family</fullName>
    </submittedName>
</protein>
<evidence type="ECO:0000313" key="7">
    <source>
        <dbReference type="EMBL" id="SHF14756.1"/>
    </source>
</evidence>
<keyword evidence="2" id="KW-0378">Hydrolase</keyword>
<sequence>MARNQIPVVVVAGFLGSGKTTLLNHLLHASSDTRLGVIVNDFGSINIDAMLVAGQVDSTISLGNGCLCCAIDSADMDELLDRLSDPRKRIDVIVVEASGLAEPQGVIRLVLASGNPRVTYGGLVEVVDGAEFERTRSIHPELDKHLRYADLVVLNKNDRLDDEERRRVRATVEQLSPGTPVVPTAHGRVDPALLFDVRTRPERSERAQQLAFDLLAAEDEAHEHHDGCGHGHDEHLHSAYESVSFSTERPVDPNRLMDFLTDRPRGLYRMKGFVHFDVKGYRQKYTLHVVGNYLSFQRSAWGREEERLTRLVLIGSGLDLDEVRRRWEDCLRGEGEPGDASGMYRVLRHTR</sequence>
<keyword evidence="3" id="KW-0143">Chaperone</keyword>
<dbReference type="SMART" id="SM00833">
    <property type="entry name" value="CobW_C"/>
    <property type="match status" value="1"/>
</dbReference>
<dbReference type="Gene3D" id="3.30.1220.10">
    <property type="entry name" value="CobW-like, C-terminal domain"/>
    <property type="match status" value="1"/>
</dbReference>
<evidence type="ECO:0000256" key="3">
    <source>
        <dbReference type="ARBA" id="ARBA00023186"/>
    </source>
</evidence>
<dbReference type="InterPro" id="IPR051316">
    <property type="entry name" value="Zinc-reg_GTPase_activator"/>
</dbReference>
<dbReference type="PANTHER" id="PTHR13748">
    <property type="entry name" value="COBW-RELATED"/>
    <property type="match status" value="1"/>
</dbReference>
<organism evidence="7 8">
    <name type="scientific">Streptoalloteichus hindustanus</name>
    <dbReference type="NCBI Taxonomy" id="2017"/>
    <lineage>
        <taxon>Bacteria</taxon>
        <taxon>Bacillati</taxon>
        <taxon>Actinomycetota</taxon>
        <taxon>Actinomycetes</taxon>
        <taxon>Pseudonocardiales</taxon>
        <taxon>Pseudonocardiaceae</taxon>
        <taxon>Streptoalloteichus</taxon>
    </lineage>
</organism>
<dbReference type="InterPro" id="IPR003495">
    <property type="entry name" value="CobW/HypB/UreG_nucleotide-bd"/>
</dbReference>
<feature type="domain" description="CobW C-terminal" evidence="6">
    <location>
        <begin position="240"/>
        <end position="331"/>
    </location>
</feature>
<dbReference type="Gene3D" id="3.40.50.300">
    <property type="entry name" value="P-loop containing nucleotide triphosphate hydrolases"/>
    <property type="match status" value="1"/>
</dbReference>
<dbReference type="AlphaFoldDB" id="A0A1M4ZB03"/>
<dbReference type="InterPro" id="IPR027417">
    <property type="entry name" value="P-loop_NTPase"/>
</dbReference>
<accession>A0A1M4ZB03</accession>
<dbReference type="GO" id="GO:0016787">
    <property type="term" value="F:hydrolase activity"/>
    <property type="evidence" value="ECO:0007669"/>
    <property type="project" value="UniProtKB-KW"/>
</dbReference>
<dbReference type="Proteomes" id="UP000184501">
    <property type="component" value="Unassembled WGS sequence"/>
</dbReference>
<comment type="similarity">
    <text evidence="4">Belongs to the SIMIBI class G3E GTPase family. ZNG1 subfamily.</text>
</comment>
<gene>
    <name evidence="7" type="ORF">SAMN05444320_102656</name>
</gene>
<dbReference type="GO" id="GO:0005737">
    <property type="term" value="C:cytoplasm"/>
    <property type="evidence" value="ECO:0007669"/>
    <property type="project" value="TreeGrafter"/>
</dbReference>
<dbReference type="GO" id="GO:0000166">
    <property type="term" value="F:nucleotide binding"/>
    <property type="evidence" value="ECO:0007669"/>
    <property type="project" value="UniProtKB-KW"/>
</dbReference>
<evidence type="ECO:0000259" key="6">
    <source>
        <dbReference type="SMART" id="SM00833"/>
    </source>
</evidence>
<reference evidence="7 8" key="1">
    <citation type="submission" date="2016-11" db="EMBL/GenBank/DDBJ databases">
        <authorList>
            <person name="Jaros S."/>
            <person name="Januszkiewicz K."/>
            <person name="Wedrychowicz H."/>
        </authorList>
    </citation>
    <scope>NUCLEOTIDE SEQUENCE [LARGE SCALE GENOMIC DNA]</scope>
    <source>
        <strain evidence="7 8">DSM 44523</strain>
    </source>
</reference>
<evidence type="ECO:0000256" key="4">
    <source>
        <dbReference type="ARBA" id="ARBA00034320"/>
    </source>
</evidence>
<evidence type="ECO:0000313" key="8">
    <source>
        <dbReference type="Proteomes" id="UP000184501"/>
    </source>
</evidence>
<evidence type="ECO:0000256" key="5">
    <source>
        <dbReference type="ARBA" id="ARBA00049117"/>
    </source>
</evidence>
<comment type="catalytic activity">
    <reaction evidence="5">
        <text>GTP + H2O = GDP + phosphate + H(+)</text>
        <dbReference type="Rhea" id="RHEA:19669"/>
        <dbReference type="ChEBI" id="CHEBI:15377"/>
        <dbReference type="ChEBI" id="CHEBI:15378"/>
        <dbReference type="ChEBI" id="CHEBI:37565"/>
        <dbReference type="ChEBI" id="CHEBI:43474"/>
        <dbReference type="ChEBI" id="CHEBI:58189"/>
    </reaction>
    <physiologicalReaction direction="left-to-right" evidence="5">
        <dbReference type="Rhea" id="RHEA:19670"/>
    </physiologicalReaction>
</comment>
<dbReference type="OrthoDB" id="9808822at2"/>
<dbReference type="SUPFAM" id="SSF52540">
    <property type="entry name" value="P-loop containing nucleoside triphosphate hydrolases"/>
    <property type="match status" value="1"/>
</dbReference>
<name>A0A1M4ZB03_STRHI</name>